<dbReference type="PANTHER" id="PTHR32071:SF21">
    <property type="entry name" value="TRANSCRIPTIONAL REGULATORY PROTEIN FLGR"/>
    <property type="match status" value="1"/>
</dbReference>
<keyword evidence="7" id="KW-0804">Transcription</keyword>
<dbReference type="RefSeq" id="WP_075999250.1">
    <property type="nucleotide sequence ID" value="NZ_PKUS01000016.1"/>
</dbReference>
<dbReference type="InterPro" id="IPR058031">
    <property type="entry name" value="AAA_lid_NorR"/>
</dbReference>
<evidence type="ECO:0000256" key="3">
    <source>
        <dbReference type="ARBA" id="ARBA00022840"/>
    </source>
</evidence>
<dbReference type="PRINTS" id="PR01590">
    <property type="entry name" value="HTHFIS"/>
</dbReference>
<keyword evidence="5" id="KW-0805">Transcription regulation</keyword>
<proteinExistence type="predicted"/>
<dbReference type="Pfam" id="PF02954">
    <property type="entry name" value="HTH_8"/>
    <property type="match status" value="1"/>
</dbReference>
<dbReference type="FunFam" id="3.40.50.2300:FF:000018">
    <property type="entry name" value="DNA-binding transcriptional regulator NtrC"/>
    <property type="match status" value="1"/>
</dbReference>
<dbReference type="Pfam" id="PF00158">
    <property type="entry name" value="Sigma54_activat"/>
    <property type="match status" value="1"/>
</dbReference>
<dbReference type="SMART" id="SM00382">
    <property type="entry name" value="AAA"/>
    <property type="match status" value="1"/>
</dbReference>
<dbReference type="InterPro" id="IPR003593">
    <property type="entry name" value="AAA+_ATPase"/>
</dbReference>
<evidence type="ECO:0000313" key="12">
    <source>
        <dbReference type="Proteomes" id="UP000235005"/>
    </source>
</evidence>
<evidence type="ECO:0000313" key="11">
    <source>
        <dbReference type="EMBL" id="PLW68293.1"/>
    </source>
</evidence>
<keyword evidence="2" id="KW-0547">Nucleotide-binding</keyword>
<dbReference type="GO" id="GO:0043565">
    <property type="term" value="F:sequence-specific DNA binding"/>
    <property type="evidence" value="ECO:0007669"/>
    <property type="project" value="InterPro"/>
</dbReference>
<dbReference type="PANTHER" id="PTHR32071">
    <property type="entry name" value="TRANSCRIPTIONAL REGULATORY PROTEIN"/>
    <property type="match status" value="1"/>
</dbReference>
<dbReference type="AlphaFoldDB" id="A0A2N5X1D3"/>
<dbReference type="Gene3D" id="3.40.50.2300">
    <property type="match status" value="1"/>
</dbReference>
<dbReference type="EMBL" id="PKUS01000016">
    <property type="protein sequence ID" value="PLW68293.1"/>
    <property type="molecule type" value="Genomic_DNA"/>
</dbReference>
<sequence length="453" mass="49640">MSEKTTVLIVEDDEILREAMCDTVKYGGYTAVSAVNGAEALTVLDERRVDLVISDVEMDVMDGHTLLRKVRERRPELPFVLVTAHGSVERAVSAMREGATDYLIKPFEAEVLLEVVSRFERVEQDTAVGMVAEDPAMTGICELVSRVARSNATVLISGESGTGKEVMARYVHNRSDCAEGPFIAINCAAIPEPMLESMLFGYEKGAYTGAYQSRAGKFEQANGGTLLLDEISEMELGLQAKLLRVLQEREVERLGGNTLIPLDVRVIATTNRNLKQEVAAGKFREDLYYRLNVFPVSLPPLRNRPGDILPLARVMLARYAQDRPLSLDAAAEQRLLQHGWQGNVRELDNCIQRAAILCVGNEVRLADIYFEDDFSAEAGQPAADAADSADCGEAAPLLNGGLKDKEKQMIVTALETVDGSRKDAARLLGISPRTLRYKLARLKEQGVAIPAVS</sequence>
<dbReference type="InterPro" id="IPR009057">
    <property type="entry name" value="Homeodomain-like_sf"/>
</dbReference>
<protein>
    <submittedName>
        <fullName evidence="11">Sigma-54-dependent Fis family transcriptional regulator</fullName>
    </submittedName>
</protein>
<dbReference type="SMART" id="SM00448">
    <property type="entry name" value="REC"/>
    <property type="match status" value="1"/>
</dbReference>
<dbReference type="PROSITE" id="PS50110">
    <property type="entry name" value="RESPONSE_REGULATORY"/>
    <property type="match status" value="1"/>
</dbReference>
<name>A0A2N5X1D3_9GAMM</name>
<dbReference type="Proteomes" id="UP000235005">
    <property type="component" value="Unassembled WGS sequence"/>
</dbReference>
<evidence type="ECO:0000256" key="4">
    <source>
        <dbReference type="ARBA" id="ARBA00023012"/>
    </source>
</evidence>
<evidence type="ECO:0000256" key="7">
    <source>
        <dbReference type="ARBA" id="ARBA00023163"/>
    </source>
</evidence>
<evidence type="ECO:0000256" key="6">
    <source>
        <dbReference type="ARBA" id="ARBA00023125"/>
    </source>
</evidence>
<dbReference type="InterPro" id="IPR027417">
    <property type="entry name" value="P-loop_NTPase"/>
</dbReference>
<dbReference type="PROSITE" id="PS00676">
    <property type="entry name" value="SIGMA54_INTERACT_2"/>
    <property type="match status" value="1"/>
</dbReference>
<dbReference type="InterPro" id="IPR025662">
    <property type="entry name" value="Sigma_54_int_dom_ATP-bd_1"/>
</dbReference>
<organism evidence="11 12">
    <name type="scientific">Pseudohalioglobus lutimaris</name>
    <dbReference type="NCBI Taxonomy" id="1737061"/>
    <lineage>
        <taxon>Bacteria</taxon>
        <taxon>Pseudomonadati</taxon>
        <taxon>Pseudomonadota</taxon>
        <taxon>Gammaproteobacteria</taxon>
        <taxon>Cellvibrionales</taxon>
        <taxon>Halieaceae</taxon>
        <taxon>Pseudohalioglobus</taxon>
    </lineage>
</organism>
<evidence type="ECO:0000256" key="8">
    <source>
        <dbReference type="PROSITE-ProRule" id="PRU00169"/>
    </source>
</evidence>
<evidence type="ECO:0000256" key="1">
    <source>
        <dbReference type="ARBA" id="ARBA00022553"/>
    </source>
</evidence>
<feature type="domain" description="Sigma-54 factor interaction" evidence="9">
    <location>
        <begin position="130"/>
        <end position="356"/>
    </location>
</feature>
<dbReference type="Gene3D" id="3.40.50.300">
    <property type="entry name" value="P-loop containing nucleotide triphosphate hydrolases"/>
    <property type="match status" value="1"/>
</dbReference>
<dbReference type="PROSITE" id="PS00675">
    <property type="entry name" value="SIGMA54_INTERACT_1"/>
    <property type="match status" value="1"/>
</dbReference>
<keyword evidence="6" id="KW-0238">DNA-binding</keyword>
<reference evidence="11 12" key="1">
    <citation type="submission" date="2018-01" db="EMBL/GenBank/DDBJ databases">
        <title>The draft genome sequence of Halioglobus lutimaris HF004.</title>
        <authorList>
            <person name="Du Z.-J."/>
            <person name="Shi M.-J."/>
        </authorList>
    </citation>
    <scope>NUCLEOTIDE SEQUENCE [LARGE SCALE GENOMIC DNA]</scope>
    <source>
        <strain evidence="11 12">HF004</strain>
    </source>
</reference>
<dbReference type="GO" id="GO:0006355">
    <property type="term" value="P:regulation of DNA-templated transcription"/>
    <property type="evidence" value="ECO:0007669"/>
    <property type="project" value="InterPro"/>
</dbReference>
<dbReference type="PROSITE" id="PS50045">
    <property type="entry name" value="SIGMA54_INTERACT_4"/>
    <property type="match status" value="1"/>
</dbReference>
<gene>
    <name evidence="11" type="ORF">C0039_12920</name>
</gene>
<dbReference type="InterPro" id="IPR002078">
    <property type="entry name" value="Sigma_54_int"/>
</dbReference>
<keyword evidence="12" id="KW-1185">Reference proteome</keyword>
<dbReference type="InterPro" id="IPR001789">
    <property type="entry name" value="Sig_transdc_resp-reg_receiver"/>
</dbReference>
<evidence type="ECO:0000259" key="9">
    <source>
        <dbReference type="PROSITE" id="PS50045"/>
    </source>
</evidence>
<dbReference type="Pfam" id="PF25601">
    <property type="entry name" value="AAA_lid_14"/>
    <property type="match status" value="1"/>
</dbReference>
<evidence type="ECO:0000259" key="10">
    <source>
        <dbReference type="PROSITE" id="PS50110"/>
    </source>
</evidence>
<keyword evidence="1 8" id="KW-0597">Phosphoprotein</keyword>
<dbReference type="Gene3D" id="1.10.8.60">
    <property type="match status" value="1"/>
</dbReference>
<dbReference type="Gene3D" id="1.10.10.60">
    <property type="entry name" value="Homeodomain-like"/>
    <property type="match status" value="1"/>
</dbReference>
<dbReference type="Pfam" id="PF00072">
    <property type="entry name" value="Response_reg"/>
    <property type="match status" value="1"/>
</dbReference>
<dbReference type="OrthoDB" id="9804019at2"/>
<dbReference type="SUPFAM" id="SSF52172">
    <property type="entry name" value="CheY-like"/>
    <property type="match status" value="1"/>
</dbReference>
<dbReference type="InterPro" id="IPR025943">
    <property type="entry name" value="Sigma_54_int_dom_ATP-bd_2"/>
</dbReference>
<evidence type="ECO:0000256" key="5">
    <source>
        <dbReference type="ARBA" id="ARBA00023015"/>
    </source>
</evidence>
<dbReference type="SUPFAM" id="SSF52540">
    <property type="entry name" value="P-loop containing nucleoside triphosphate hydrolases"/>
    <property type="match status" value="1"/>
</dbReference>
<feature type="domain" description="Response regulatory" evidence="10">
    <location>
        <begin position="6"/>
        <end position="120"/>
    </location>
</feature>
<keyword evidence="3" id="KW-0067">ATP-binding</keyword>
<dbReference type="GO" id="GO:0005524">
    <property type="term" value="F:ATP binding"/>
    <property type="evidence" value="ECO:0007669"/>
    <property type="project" value="UniProtKB-KW"/>
</dbReference>
<dbReference type="SUPFAM" id="SSF46689">
    <property type="entry name" value="Homeodomain-like"/>
    <property type="match status" value="1"/>
</dbReference>
<dbReference type="FunFam" id="3.40.50.300:FF:000006">
    <property type="entry name" value="DNA-binding transcriptional regulator NtrC"/>
    <property type="match status" value="1"/>
</dbReference>
<dbReference type="CDD" id="cd00009">
    <property type="entry name" value="AAA"/>
    <property type="match status" value="1"/>
</dbReference>
<feature type="modified residue" description="4-aspartylphosphate" evidence="8">
    <location>
        <position position="55"/>
    </location>
</feature>
<dbReference type="GO" id="GO:0000160">
    <property type="term" value="P:phosphorelay signal transduction system"/>
    <property type="evidence" value="ECO:0007669"/>
    <property type="project" value="UniProtKB-KW"/>
</dbReference>
<accession>A0A2N5X1D3</accession>
<evidence type="ECO:0000256" key="2">
    <source>
        <dbReference type="ARBA" id="ARBA00022741"/>
    </source>
</evidence>
<dbReference type="InterPro" id="IPR011006">
    <property type="entry name" value="CheY-like_superfamily"/>
</dbReference>
<keyword evidence="4" id="KW-0902">Two-component regulatory system</keyword>
<dbReference type="InterPro" id="IPR002197">
    <property type="entry name" value="HTH_Fis"/>
</dbReference>
<comment type="caution">
    <text evidence="11">The sequence shown here is derived from an EMBL/GenBank/DDBJ whole genome shotgun (WGS) entry which is preliminary data.</text>
</comment>